<proteinExistence type="inferred from homology"/>
<keyword evidence="7 8" id="KW-0472">Membrane</keyword>
<feature type="domain" description="RCK C-terminal" evidence="10">
    <location>
        <begin position="576"/>
        <end position="660"/>
    </location>
</feature>
<dbReference type="EMBL" id="AP024233">
    <property type="protein sequence ID" value="BCO09364.1"/>
    <property type="molecule type" value="Genomic_DNA"/>
</dbReference>
<evidence type="ECO:0000259" key="9">
    <source>
        <dbReference type="PROSITE" id="PS51201"/>
    </source>
</evidence>
<evidence type="ECO:0000313" key="11">
    <source>
        <dbReference type="EMBL" id="BCO09364.1"/>
    </source>
</evidence>
<dbReference type="Gene3D" id="3.40.50.720">
    <property type="entry name" value="NAD(P)-binding Rossmann-like Domain"/>
    <property type="match status" value="1"/>
</dbReference>
<dbReference type="Pfam" id="PF02080">
    <property type="entry name" value="TrkA_C"/>
    <property type="match status" value="1"/>
</dbReference>
<sequence>MELPLLTDIVIIFGLSVAVLLLFHFLRLPPVVGLLLTGILAGPHGFGLVGAVHEVEALAEIGVILLLFTIGIEFSFKKLIEIKKQALIGGSFQVGLTILAVYLVTRMTGLSPAEAIFYGFLISLSSTAIVLRLIQEKAEVDTPHGRTDLGILLFQDVVIVPMILVTPLLVGSQPEAGDSSLLLFVAKSVAIIGLILVAARYLMPWLLHQVARTRSKELFLLSVVTICFTIAWLTSYAGLSLALGAFIAGLIISESEYSHQALGNILPFRNVFTSFFFVSIGMLLDTGYLLSHPGIILIVSAGVLLLKAVIATGGAILLGLPLRSSILAGLAISQVGEFSFILSKTGLEHGLLASHYQLFLAVAVLTMAATPFIIVLAPRLADQILRLPVPVRLKTGLWPVSEQEPLPRLSQHLVIIGFGLNGRNLARAAKMINIPYVIIEMSPDTVKKEREKGEPIFYGDAVHEEVLRHAGIEDATVVVVAINDPAATRAITENVRRLTRKAHLIVRTRYLAEMQALYELGANEVIPEEFETSVEIFSRVLAKYLIPRDEIDTMVTQLRSDGYEMFRSMAEQSSLFSGSDLHLPDVEVSSMRIEQGSSMVGKSLADLELRKKFGVTVLAVRRGSQTFPNPEVDMPLYAEDVLYLMGSSEDLARISTLFGRSPEGPGCARPLRTE</sequence>
<dbReference type="InterPro" id="IPR038770">
    <property type="entry name" value="Na+/solute_symporter_sf"/>
</dbReference>
<feature type="transmembrane region" description="Helical" evidence="8">
    <location>
        <begin position="86"/>
        <end position="104"/>
    </location>
</feature>
<evidence type="ECO:0000256" key="7">
    <source>
        <dbReference type="ARBA" id="ARBA00023136"/>
    </source>
</evidence>
<feature type="transmembrane region" description="Helical" evidence="8">
    <location>
        <begin position="218"/>
        <end position="251"/>
    </location>
</feature>
<dbReference type="GO" id="GO:0016020">
    <property type="term" value="C:membrane"/>
    <property type="evidence" value="ECO:0007669"/>
    <property type="project" value="UniProtKB-SubCell"/>
</dbReference>
<dbReference type="InterPro" id="IPR036291">
    <property type="entry name" value="NAD(P)-bd_dom_sf"/>
</dbReference>
<protein>
    <submittedName>
        <fullName evidence="11">Potassium transporter KefB</fullName>
    </submittedName>
</protein>
<feature type="transmembrane region" description="Helical" evidence="8">
    <location>
        <begin position="32"/>
        <end position="51"/>
    </location>
</feature>
<dbReference type="InterPro" id="IPR036721">
    <property type="entry name" value="RCK_C_sf"/>
</dbReference>
<feature type="transmembrane region" description="Helical" evidence="8">
    <location>
        <begin position="181"/>
        <end position="206"/>
    </location>
</feature>
<evidence type="ECO:0000256" key="2">
    <source>
        <dbReference type="ARBA" id="ARBA00005551"/>
    </source>
</evidence>
<evidence type="ECO:0000256" key="4">
    <source>
        <dbReference type="ARBA" id="ARBA00022538"/>
    </source>
</evidence>
<evidence type="ECO:0000256" key="5">
    <source>
        <dbReference type="ARBA" id="ARBA00022692"/>
    </source>
</evidence>
<comment type="subcellular location">
    <subcellularLocation>
        <location evidence="1">Membrane</location>
        <topology evidence="1">Multi-pass membrane protein</topology>
    </subcellularLocation>
</comment>
<dbReference type="PANTHER" id="PTHR42751:SF3">
    <property type="entry name" value="SODIUM_GLUTAMATE SYMPORTER"/>
    <property type="match status" value="1"/>
</dbReference>
<keyword evidence="4" id="KW-0633">Potassium transport</keyword>
<evidence type="ECO:0000313" key="12">
    <source>
        <dbReference type="Proteomes" id="UP001063350"/>
    </source>
</evidence>
<accession>A0A915XI31</accession>
<dbReference type="InterPro" id="IPR006037">
    <property type="entry name" value="RCK_C"/>
</dbReference>
<reference evidence="11" key="1">
    <citation type="submission" date="2020-12" db="EMBL/GenBank/DDBJ databases">
        <title>Desulfobium dissulfuricans gen. nov., sp. nov., a novel mesophilic, sulfate-reducing bacterium isolated from a deep-sea hydrothermal vent.</title>
        <authorList>
            <person name="Hashimoto Y."/>
            <person name="Tame A."/>
            <person name="Sawayama S."/>
            <person name="Miyazaki J."/>
            <person name="Takai K."/>
            <person name="Nakagawa S."/>
        </authorList>
    </citation>
    <scope>NUCLEOTIDE SEQUENCE</scope>
    <source>
        <strain evidence="11">GF1</strain>
    </source>
</reference>
<feature type="transmembrane region" description="Helical" evidence="8">
    <location>
        <begin position="6"/>
        <end position="25"/>
    </location>
</feature>
<dbReference type="Gene3D" id="3.30.70.1450">
    <property type="entry name" value="Regulator of K+ conductance, C-terminal domain"/>
    <property type="match status" value="1"/>
</dbReference>
<dbReference type="AlphaFoldDB" id="A0A915XI31"/>
<dbReference type="GO" id="GO:0015297">
    <property type="term" value="F:antiporter activity"/>
    <property type="evidence" value="ECO:0007669"/>
    <property type="project" value="InterPro"/>
</dbReference>
<dbReference type="Pfam" id="PF02254">
    <property type="entry name" value="TrkA_N"/>
    <property type="match status" value="1"/>
</dbReference>
<dbReference type="PROSITE" id="PS51202">
    <property type="entry name" value="RCK_C"/>
    <property type="match status" value="1"/>
</dbReference>
<keyword evidence="3" id="KW-0813">Transport</keyword>
<dbReference type="Pfam" id="PF00999">
    <property type="entry name" value="Na_H_Exchanger"/>
    <property type="match status" value="1"/>
</dbReference>
<feature type="transmembrane region" description="Helical" evidence="8">
    <location>
        <begin position="297"/>
        <end position="320"/>
    </location>
</feature>
<evidence type="ECO:0000259" key="10">
    <source>
        <dbReference type="PROSITE" id="PS51202"/>
    </source>
</evidence>
<dbReference type="InterPro" id="IPR006153">
    <property type="entry name" value="Cation/H_exchanger_TM"/>
</dbReference>
<keyword evidence="6 8" id="KW-1133">Transmembrane helix</keyword>
<organism evidence="11 12">
    <name type="scientific">Desulfolithobacter dissulfuricans</name>
    <dbReference type="NCBI Taxonomy" id="2795293"/>
    <lineage>
        <taxon>Bacteria</taxon>
        <taxon>Pseudomonadati</taxon>
        <taxon>Thermodesulfobacteriota</taxon>
        <taxon>Desulfobulbia</taxon>
        <taxon>Desulfobulbales</taxon>
        <taxon>Desulfobulbaceae</taxon>
        <taxon>Desulfolithobacter</taxon>
    </lineage>
</organism>
<feature type="domain" description="RCK N-terminal" evidence="9">
    <location>
        <begin position="410"/>
        <end position="527"/>
    </location>
</feature>
<evidence type="ECO:0000256" key="8">
    <source>
        <dbReference type="SAM" id="Phobius"/>
    </source>
</evidence>
<dbReference type="GO" id="GO:1902600">
    <property type="term" value="P:proton transmembrane transport"/>
    <property type="evidence" value="ECO:0007669"/>
    <property type="project" value="InterPro"/>
</dbReference>
<feature type="transmembrane region" description="Helical" evidence="8">
    <location>
        <begin position="57"/>
        <end position="74"/>
    </location>
</feature>
<keyword evidence="4" id="KW-0406">Ion transport</keyword>
<dbReference type="RefSeq" id="WP_267926118.1">
    <property type="nucleotide sequence ID" value="NZ_AP024233.1"/>
</dbReference>
<keyword evidence="5 8" id="KW-0812">Transmembrane</keyword>
<dbReference type="PROSITE" id="PS51201">
    <property type="entry name" value="RCK_N"/>
    <property type="match status" value="1"/>
</dbReference>
<dbReference type="Proteomes" id="UP001063350">
    <property type="component" value="Chromosome"/>
</dbReference>
<dbReference type="GO" id="GO:0008324">
    <property type="term" value="F:monoatomic cation transmembrane transporter activity"/>
    <property type="evidence" value="ECO:0007669"/>
    <property type="project" value="InterPro"/>
</dbReference>
<dbReference type="SUPFAM" id="SSF51735">
    <property type="entry name" value="NAD(P)-binding Rossmann-fold domains"/>
    <property type="match status" value="1"/>
</dbReference>
<keyword evidence="12" id="KW-1185">Reference proteome</keyword>
<comment type="similarity">
    <text evidence="2">Belongs to the monovalent cation:proton antiporter 2 (CPA2) transporter (TC 2.A.37) family.</text>
</comment>
<evidence type="ECO:0000256" key="1">
    <source>
        <dbReference type="ARBA" id="ARBA00004141"/>
    </source>
</evidence>
<evidence type="ECO:0000256" key="3">
    <source>
        <dbReference type="ARBA" id="ARBA00022448"/>
    </source>
</evidence>
<feature type="transmembrane region" description="Helical" evidence="8">
    <location>
        <begin position="116"/>
        <end position="135"/>
    </location>
</feature>
<dbReference type="GO" id="GO:0006813">
    <property type="term" value="P:potassium ion transport"/>
    <property type="evidence" value="ECO:0007669"/>
    <property type="project" value="UniProtKB-KW"/>
</dbReference>
<feature type="transmembrane region" description="Helical" evidence="8">
    <location>
        <begin position="271"/>
        <end position="290"/>
    </location>
</feature>
<dbReference type="SUPFAM" id="SSF116726">
    <property type="entry name" value="TrkA C-terminal domain-like"/>
    <property type="match status" value="1"/>
</dbReference>
<name>A0A915XI31_9BACT</name>
<feature type="transmembrane region" description="Helical" evidence="8">
    <location>
        <begin position="356"/>
        <end position="377"/>
    </location>
</feature>
<feature type="transmembrane region" description="Helical" evidence="8">
    <location>
        <begin position="147"/>
        <end position="169"/>
    </location>
</feature>
<dbReference type="InterPro" id="IPR003148">
    <property type="entry name" value="RCK_N"/>
</dbReference>
<gene>
    <name evidence="11" type="ORF">GF1_17400</name>
</gene>
<keyword evidence="4" id="KW-0630">Potassium</keyword>
<dbReference type="PANTHER" id="PTHR42751">
    <property type="entry name" value="SODIUM/HYDROGEN EXCHANGER FAMILY/TRKA DOMAIN PROTEIN"/>
    <property type="match status" value="1"/>
</dbReference>
<dbReference type="Gene3D" id="1.20.1530.20">
    <property type="match status" value="1"/>
</dbReference>
<dbReference type="KEGG" id="ddu:GF1_17400"/>
<evidence type="ECO:0000256" key="6">
    <source>
        <dbReference type="ARBA" id="ARBA00022989"/>
    </source>
</evidence>